<feature type="compositionally biased region" description="Polar residues" evidence="3">
    <location>
        <begin position="480"/>
        <end position="492"/>
    </location>
</feature>
<feature type="compositionally biased region" description="Basic residues" evidence="3">
    <location>
        <begin position="366"/>
        <end position="384"/>
    </location>
</feature>
<evidence type="ECO:0000256" key="3">
    <source>
        <dbReference type="SAM" id="MobiDB-lite"/>
    </source>
</evidence>
<reference evidence="5" key="2">
    <citation type="submission" date="2020-04" db="EMBL/GenBank/DDBJ databases">
        <authorList>
            <person name="Santos R.A.C."/>
            <person name="Steenwyk J.L."/>
            <person name="Rivero-Menendez O."/>
            <person name="Mead M.E."/>
            <person name="Silva L.P."/>
            <person name="Bastos R.W."/>
            <person name="Alastruey-Izquierdo A."/>
            <person name="Goldman G.H."/>
            <person name="Rokas A."/>
        </authorList>
    </citation>
    <scope>NUCLEOTIDE SEQUENCE</scope>
    <source>
        <strain evidence="5">CNM-CM6805</strain>
    </source>
</reference>
<dbReference type="Pfam" id="PF01480">
    <property type="entry name" value="PWI"/>
    <property type="match status" value="1"/>
</dbReference>
<feature type="domain" description="PWI" evidence="4">
    <location>
        <begin position="12"/>
        <end position="111"/>
    </location>
</feature>
<protein>
    <recommendedName>
        <fullName evidence="4">PWI domain-containing protein</fullName>
    </recommendedName>
</protein>
<keyword evidence="1" id="KW-0507">mRNA processing</keyword>
<dbReference type="AlphaFoldDB" id="A0A8H4MGD0"/>
<feature type="compositionally biased region" description="Basic residues" evidence="3">
    <location>
        <begin position="338"/>
        <end position="357"/>
    </location>
</feature>
<dbReference type="Gene3D" id="1.20.1390.10">
    <property type="entry name" value="PWI domain"/>
    <property type="match status" value="1"/>
</dbReference>
<feature type="coiled-coil region" evidence="2">
    <location>
        <begin position="106"/>
        <end position="147"/>
    </location>
</feature>
<accession>A0A8H4MGD0</accession>
<keyword evidence="6" id="KW-1185">Reference proteome</keyword>
<sequence length="492" mass="55759">MASSIDAKLLKQTKFPPEFNRKVDMKKVNIEVMKKWIAGKISEILGNEDDVVIELCFNLLEGSRFPDIKSLQIQLTGFLDKDTAKFCKDLWSLCLSAQENPQGVPKELLEAKKLELIQEKIEAEKAAEEARRKKEQELARERELEEIRRRERFDRNRGRRGGGRDEAASDFVIHPQDESLILTFPQVRAGAVALQGRRAPLLPALVPFPHLDPHLVDANQAETDTGRNVAAPRVALFLQKEETPGDREDAAQTTVIELDPFPAVIHRAHVLPEETEGDEDLSLPTVHPVHLLPETGAEGKTDPAPADKNEPTADSTKARKSRDNRRLSRSRDRDDERRRRRSTRSVSRSRSRSRGRSRTGSISPRRASRSRSRSHGRERKRRRSIERYAPAARRRRNTSSVSTHTEKRQRMADPAEESAKRSSPPPEQPSSTDHEMKGTEETIHSKPNRPRISSTELREKLLREKLVAMRRTASHDKVGGNTTASKQHSVGT</sequence>
<evidence type="ECO:0000256" key="2">
    <source>
        <dbReference type="SAM" id="Coils"/>
    </source>
</evidence>
<feature type="region of interest" description="Disordered" evidence="3">
    <location>
        <begin position="293"/>
        <end position="492"/>
    </location>
</feature>
<evidence type="ECO:0000259" key="4">
    <source>
        <dbReference type="PROSITE" id="PS51025"/>
    </source>
</evidence>
<dbReference type="SMART" id="SM00311">
    <property type="entry name" value="PWI"/>
    <property type="match status" value="1"/>
</dbReference>
<name>A0A8H4MGD0_9EURO</name>
<dbReference type="OrthoDB" id="163257at2759"/>
<dbReference type="InterPro" id="IPR002483">
    <property type="entry name" value="PWI_dom"/>
</dbReference>
<organism evidence="5 6">
    <name type="scientific">Aspergillus fumigatiaffinis</name>
    <dbReference type="NCBI Taxonomy" id="340414"/>
    <lineage>
        <taxon>Eukaryota</taxon>
        <taxon>Fungi</taxon>
        <taxon>Dikarya</taxon>
        <taxon>Ascomycota</taxon>
        <taxon>Pezizomycotina</taxon>
        <taxon>Eurotiomycetes</taxon>
        <taxon>Eurotiomycetidae</taxon>
        <taxon>Eurotiales</taxon>
        <taxon>Aspergillaceae</taxon>
        <taxon>Aspergillus</taxon>
        <taxon>Aspergillus subgen. Fumigati</taxon>
    </lineage>
</organism>
<comment type="caution">
    <text evidence="5">The sequence shown here is derived from an EMBL/GenBank/DDBJ whole genome shotgun (WGS) entry which is preliminary data.</text>
</comment>
<dbReference type="InterPro" id="IPR052225">
    <property type="entry name" value="Ser/Arg_repetitive_matrix"/>
</dbReference>
<dbReference type="PANTHER" id="PTHR23148">
    <property type="entry name" value="SERINE/ARGININE REGULATED NUCLEAR MATRIX PROTEIN"/>
    <property type="match status" value="1"/>
</dbReference>
<evidence type="ECO:0000256" key="1">
    <source>
        <dbReference type="ARBA" id="ARBA00022664"/>
    </source>
</evidence>
<evidence type="ECO:0000313" key="6">
    <source>
        <dbReference type="Proteomes" id="UP000653565"/>
    </source>
</evidence>
<reference evidence="5" key="1">
    <citation type="journal article" date="2020" name="bioRxiv">
        <title>Genomic and phenotypic heterogeneity of clinical isolates of the human pathogens Aspergillus fumigatus, Aspergillus lentulus and Aspergillus fumigatiaffinis.</title>
        <authorList>
            <person name="dos Santos R.A.C."/>
            <person name="Steenwyk J.L."/>
            <person name="Rivero-Menendez O."/>
            <person name="Mead M.E."/>
            <person name="Silva L.P."/>
            <person name="Bastos R.W."/>
            <person name="Alastruey-Izquierdo A."/>
            <person name="Goldman G.H."/>
            <person name="Rokas A."/>
        </authorList>
    </citation>
    <scope>NUCLEOTIDE SEQUENCE</scope>
    <source>
        <strain evidence="5">CNM-CM6805</strain>
    </source>
</reference>
<dbReference type="GO" id="GO:0048024">
    <property type="term" value="P:regulation of mRNA splicing, via spliceosome"/>
    <property type="evidence" value="ECO:0007669"/>
    <property type="project" value="TreeGrafter"/>
</dbReference>
<dbReference type="PROSITE" id="PS51025">
    <property type="entry name" value="PWI"/>
    <property type="match status" value="1"/>
</dbReference>
<dbReference type="PANTHER" id="PTHR23148:SF0">
    <property type="entry name" value="SERINE_ARGININE REPETITIVE MATRIX PROTEIN 1"/>
    <property type="match status" value="1"/>
</dbReference>
<dbReference type="Proteomes" id="UP000653565">
    <property type="component" value="Unassembled WGS sequence"/>
</dbReference>
<evidence type="ECO:0000313" key="5">
    <source>
        <dbReference type="EMBL" id="KAF4242600.1"/>
    </source>
</evidence>
<feature type="compositionally biased region" description="Basic and acidic residues" evidence="3">
    <location>
        <begin position="456"/>
        <end position="478"/>
    </location>
</feature>
<keyword evidence="2" id="KW-0175">Coiled coil</keyword>
<dbReference type="GO" id="GO:0003723">
    <property type="term" value="F:RNA binding"/>
    <property type="evidence" value="ECO:0007669"/>
    <property type="project" value="TreeGrafter"/>
</dbReference>
<dbReference type="InterPro" id="IPR036483">
    <property type="entry name" value="PWI_dom_sf"/>
</dbReference>
<dbReference type="GO" id="GO:0005681">
    <property type="term" value="C:spliceosomal complex"/>
    <property type="evidence" value="ECO:0007669"/>
    <property type="project" value="TreeGrafter"/>
</dbReference>
<feature type="compositionally biased region" description="Basic and acidic residues" evidence="3">
    <location>
        <begin position="404"/>
        <end position="420"/>
    </location>
</feature>
<feature type="compositionally biased region" description="Basic and acidic residues" evidence="3">
    <location>
        <begin position="324"/>
        <end position="337"/>
    </location>
</feature>
<proteinExistence type="predicted"/>
<gene>
    <name evidence="5" type="ORF">CNMCM6805_002672</name>
</gene>
<dbReference type="GO" id="GO:0006397">
    <property type="term" value="P:mRNA processing"/>
    <property type="evidence" value="ECO:0007669"/>
    <property type="project" value="UniProtKB-KW"/>
</dbReference>
<feature type="compositionally biased region" description="Basic and acidic residues" evidence="3">
    <location>
        <begin position="297"/>
        <end position="311"/>
    </location>
</feature>
<feature type="compositionally biased region" description="Basic and acidic residues" evidence="3">
    <location>
        <begin position="432"/>
        <end position="444"/>
    </location>
</feature>
<dbReference type="SUPFAM" id="SSF101233">
    <property type="entry name" value="PWI domain"/>
    <property type="match status" value="1"/>
</dbReference>
<dbReference type="EMBL" id="JAAAPX010000016">
    <property type="protein sequence ID" value="KAF4242600.1"/>
    <property type="molecule type" value="Genomic_DNA"/>
</dbReference>